<organism evidence="1 2">
    <name type="scientific">Ficus carica</name>
    <name type="common">Common fig</name>
    <dbReference type="NCBI Taxonomy" id="3494"/>
    <lineage>
        <taxon>Eukaryota</taxon>
        <taxon>Viridiplantae</taxon>
        <taxon>Streptophyta</taxon>
        <taxon>Embryophyta</taxon>
        <taxon>Tracheophyta</taxon>
        <taxon>Spermatophyta</taxon>
        <taxon>Magnoliopsida</taxon>
        <taxon>eudicotyledons</taxon>
        <taxon>Gunneridae</taxon>
        <taxon>Pentapetalae</taxon>
        <taxon>rosids</taxon>
        <taxon>fabids</taxon>
        <taxon>Rosales</taxon>
        <taxon>Moraceae</taxon>
        <taxon>Ficeae</taxon>
        <taxon>Ficus</taxon>
    </lineage>
</organism>
<accession>A0AA88D4U5</accession>
<dbReference type="Proteomes" id="UP001187192">
    <property type="component" value="Unassembled WGS sequence"/>
</dbReference>
<sequence length="67" mass="7085">MHGKQGERATTDIFLAVGYSRAASGLGRHATVAICCVAACSQFALWLEIKACAAAEFWSAAALVWLL</sequence>
<comment type="caution">
    <text evidence="1">The sequence shown here is derived from an EMBL/GenBank/DDBJ whole genome shotgun (WGS) entry which is preliminary data.</text>
</comment>
<evidence type="ECO:0000313" key="2">
    <source>
        <dbReference type="Proteomes" id="UP001187192"/>
    </source>
</evidence>
<proteinExistence type="predicted"/>
<dbReference type="AlphaFoldDB" id="A0AA88D4U5"/>
<name>A0AA88D4U5_FICCA</name>
<dbReference type="EMBL" id="BTGU01000021">
    <property type="protein sequence ID" value="GMN45938.1"/>
    <property type="molecule type" value="Genomic_DNA"/>
</dbReference>
<reference evidence="1" key="1">
    <citation type="submission" date="2023-07" db="EMBL/GenBank/DDBJ databases">
        <title>draft genome sequence of fig (Ficus carica).</title>
        <authorList>
            <person name="Takahashi T."/>
            <person name="Nishimura K."/>
        </authorList>
    </citation>
    <scope>NUCLEOTIDE SEQUENCE</scope>
</reference>
<keyword evidence="2" id="KW-1185">Reference proteome</keyword>
<gene>
    <name evidence="1" type="ORF">TIFTF001_015127</name>
</gene>
<protein>
    <submittedName>
        <fullName evidence="1">Uncharacterized protein</fullName>
    </submittedName>
</protein>
<evidence type="ECO:0000313" key="1">
    <source>
        <dbReference type="EMBL" id="GMN45938.1"/>
    </source>
</evidence>